<proteinExistence type="predicted"/>
<sequence length="85" mass="9997">MPKLKTMETLSKTLDLSVYRTNFRARCLLVERMAARASPWISLPKANSRAFKQGKKRVEVLISQHLIHYQKQEAAILEVRRIKFR</sequence>
<protein>
    <submittedName>
        <fullName evidence="1">Uncharacterized protein</fullName>
    </submittedName>
</protein>
<name>A0A7J8N0F6_9ROSI</name>
<evidence type="ECO:0000313" key="1">
    <source>
        <dbReference type="EMBL" id="MBA0570332.1"/>
    </source>
</evidence>
<dbReference type="Proteomes" id="UP000593572">
    <property type="component" value="Unassembled WGS sequence"/>
</dbReference>
<keyword evidence="2" id="KW-1185">Reference proteome</keyword>
<gene>
    <name evidence="1" type="ORF">Golob_004005</name>
</gene>
<accession>A0A7J8N0F6</accession>
<dbReference type="AlphaFoldDB" id="A0A7J8N0F6"/>
<reference evidence="1 2" key="1">
    <citation type="journal article" date="2019" name="Genome Biol. Evol.">
        <title>Insights into the evolution of the New World diploid cottons (Gossypium, subgenus Houzingenia) based on genome sequencing.</title>
        <authorList>
            <person name="Grover C.E."/>
            <person name="Arick M.A. 2nd"/>
            <person name="Thrash A."/>
            <person name="Conover J.L."/>
            <person name="Sanders W.S."/>
            <person name="Peterson D.G."/>
            <person name="Frelichowski J.E."/>
            <person name="Scheffler J.A."/>
            <person name="Scheffler B.E."/>
            <person name="Wendel J.F."/>
        </authorList>
    </citation>
    <scope>NUCLEOTIDE SEQUENCE [LARGE SCALE GENOMIC DNA]</scope>
    <source>
        <strain evidence="1">157</strain>
        <tissue evidence="1">Leaf</tissue>
    </source>
</reference>
<evidence type="ECO:0000313" key="2">
    <source>
        <dbReference type="Proteomes" id="UP000593572"/>
    </source>
</evidence>
<organism evidence="1 2">
    <name type="scientific">Gossypium lobatum</name>
    <dbReference type="NCBI Taxonomy" id="34289"/>
    <lineage>
        <taxon>Eukaryota</taxon>
        <taxon>Viridiplantae</taxon>
        <taxon>Streptophyta</taxon>
        <taxon>Embryophyta</taxon>
        <taxon>Tracheophyta</taxon>
        <taxon>Spermatophyta</taxon>
        <taxon>Magnoliopsida</taxon>
        <taxon>eudicotyledons</taxon>
        <taxon>Gunneridae</taxon>
        <taxon>Pentapetalae</taxon>
        <taxon>rosids</taxon>
        <taxon>malvids</taxon>
        <taxon>Malvales</taxon>
        <taxon>Malvaceae</taxon>
        <taxon>Malvoideae</taxon>
        <taxon>Gossypium</taxon>
    </lineage>
</organism>
<dbReference type="EMBL" id="JABEZX010000011">
    <property type="protein sequence ID" value="MBA0570332.1"/>
    <property type="molecule type" value="Genomic_DNA"/>
</dbReference>
<comment type="caution">
    <text evidence="1">The sequence shown here is derived from an EMBL/GenBank/DDBJ whole genome shotgun (WGS) entry which is preliminary data.</text>
</comment>